<feature type="compositionally biased region" description="Acidic residues" evidence="5">
    <location>
        <begin position="15"/>
        <end position="38"/>
    </location>
</feature>
<dbReference type="AlphaFoldDB" id="A0AAV8RAK1"/>
<keyword evidence="4" id="KW-0217">Developmental protein</keyword>
<accession>A0AAV8RAK1</accession>
<dbReference type="EMBL" id="JAQQAF010000004">
    <property type="protein sequence ID" value="KAJ8494201.1"/>
    <property type="molecule type" value="Genomic_DNA"/>
</dbReference>
<keyword evidence="7" id="KW-1185">Reference proteome</keyword>
<feature type="compositionally biased region" description="Polar residues" evidence="5">
    <location>
        <begin position="1"/>
        <end position="12"/>
    </location>
</feature>
<gene>
    <name evidence="6" type="ORF">OPV22_015922</name>
</gene>
<protein>
    <recommendedName>
        <fullName evidence="4">FRIGIDA-like protein</fullName>
    </recommendedName>
</protein>
<dbReference type="InterPro" id="IPR012474">
    <property type="entry name" value="Frigida"/>
</dbReference>
<dbReference type="Proteomes" id="UP001222027">
    <property type="component" value="Unassembled WGS sequence"/>
</dbReference>
<feature type="region of interest" description="Disordered" evidence="5">
    <location>
        <begin position="634"/>
        <end position="654"/>
    </location>
</feature>
<proteinExistence type="inferred from homology"/>
<comment type="similarity">
    <text evidence="1 4">Belongs to the Frigida family.</text>
</comment>
<evidence type="ECO:0000256" key="2">
    <source>
        <dbReference type="ARBA" id="ARBA00022782"/>
    </source>
</evidence>
<evidence type="ECO:0000256" key="4">
    <source>
        <dbReference type="RuleBase" id="RU364012"/>
    </source>
</evidence>
<dbReference type="GO" id="GO:0030154">
    <property type="term" value="P:cell differentiation"/>
    <property type="evidence" value="ECO:0007669"/>
    <property type="project" value="UniProtKB-KW"/>
</dbReference>
<evidence type="ECO:0000256" key="3">
    <source>
        <dbReference type="ARBA" id="ARBA00023089"/>
    </source>
</evidence>
<dbReference type="PANTHER" id="PTHR31791">
    <property type="entry name" value="FRIGIDA-LIKE PROTEIN 3-RELATED"/>
    <property type="match status" value="1"/>
</dbReference>
<organism evidence="6 7">
    <name type="scientific">Ensete ventricosum</name>
    <name type="common">Abyssinian banana</name>
    <name type="synonym">Musa ensete</name>
    <dbReference type="NCBI Taxonomy" id="4639"/>
    <lineage>
        <taxon>Eukaryota</taxon>
        <taxon>Viridiplantae</taxon>
        <taxon>Streptophyta</taxon>
        <taxon>Embryophyta</taxon>
        <taxon>Tracheophyta</taxon>
        <taxon>Spermatophyta</taxon>
        <taxon>Magnoliopsida</taxon>
        <taxon>Liliopsida</taxon>
        <taxon>Zingiberales</taxon>
        <taxon>Musaceae</taxon>
        <taxon>Ensete</taxon>
    </lineage>
</organism>
<feature type="compositionally biased region" description="Low complexity" evidence="5">
    <location>
        <begin position="54"/>
        <end position="63"/>
    </location>
</feature>
<dbReference type="Pfam" id="PF07899">
    <property type="entry name" value="Frigida"/>
    <property type="match status" value="1"/>
</dbReference>
<evidence type="ECO:0000256" key="1">
    <source>
        <dbReference type="ARBA" id="ARBA00008956"/>
    </source>
</evidence>
<comment type="caution">
    <text evidence="6">The sequence shown here is derived from an EMBL/GenBank/DDBJ whole genome shotgun (WGS) entry which is preliminary data.</text>
</comment>
<name>A0AAV8RAK1_ENSVE</name>
<evidence type="ECO:0000313" key="6">
    <source>
        <dbReference type="EMBL" id="KAJ8494201.1"/>
    </source>
</evidence>
<keyword evidence="3 4" id="KW-0287">Flowering</keyword>
<dbReference type="GO" id="GO:0009908">
    <property type="term" value="P:flower development"/>
    <property type="evidence" value="ECO:0007669"/>
    <property type="project" value="UniProtKB-KW"/>
</dbReference>
<dbReference type="PANTHER" id="PTHR31791:SF49">
    <property type="entry name" value="INACTIVE PROTEIN FRIGIDA"/>
    <property type="match status" value="1"/>
</dbReference>
<evidence type="ECO:0000313" key="7">
    <source>
        <dbReference type="Proteomes" id="UP001222027"/>
    </source>
</evidence>
<sequence length="654" mass="72189">MSTAILDSASTHPNEDEEPMELEEEEEVIEEIEVEDGEQQQQNEEEKSQGGNGAKAAQAQEEQPAKIITDPPLALLQSLNGLFDLNGALSEFVRQWHALHHSLDAILSSIDRRSRELDAPTEVEKGGTGDHYPLAVSSRAVDRAAELLSICESTGSRALRKFVVSNLSDLDWLRGEVPAALRRAPSPARLVLDAMGRFYLQGRKAYDRPMNDPMVVFRRACILILEFYVLSGCSSVDLDESVKKDAQVAALSWRTRLVNEGGVQVASAVDALGLILFLASFGIPQEFGCTDMYNLLRLSNLKKKADVFRKSSILCEKMPDIINDMLSKEMNVEAVDLICAFELKDKYPPSPLLVSFLQKSTLFAKDERMEGQSSLKSQREANEKHLERLKLVAKCLDNYKLDSSELASFNITQKIAKIERVIAKDDERLKNKNLKRKAQDLGQIQLKNYWCSSAKPSHSIMPHFGQHYQEQQSASLANPEGYYVSLHRRNTHDDGFGLHNELCGVSSLTMGVHTSAGVGSELVAATAEGTAGSTLENSSRPFTNYDGDLYKLHGNEALDERLVGQHFLATTHPEAWMGPSSVAGQNVYYSQASGDGYGTGSSGTNLYQQTGSSGTNLYQFADTVLEREAYYANSSISNPPTSVPNQSYYPSHIS</sequence>
<evidence type="ECO:0000256" key="5">
    <source>
        <dbReference type="SAM" id="MobiDB-lite"/>
    </source>
</evidence>
<keyword evidence="2 4" id="KW-0221">Differentiation</keyword>
<reference evidence="6 7" key="1">
    <citation type="submission" date="2022-12" db="EMBL/GenBank/DDBJ databases">
        <title>Chromosome-scale assembly of the Ensete ventricosum genome.</title>
        <authorList>
            <person name="Dussert Y."/>
            <person name="Stocks J."/>
            <person name="Wendawek A."/>
            <person name="Woldeyes F."/>
            <person name="Nichols R.A."/>
            <person name="Borrell J.S."/>
        </authorList>
    </citation>
    <scope>NUCLEOTIDE SEQUENCE [LARGE SCALE GENOMIC DNA]</scope>
    <source>
        <strain evidence="7">cv. Maze</strain>
        <tissue evidence="6">Seeds</tissue>
    </source>
</reference>
<feature type="region of interest" description="Disordered" evidence="5">
    <location>
        <begin position="1"/>
        <end position="63"/>
    </location>
</feature>